<organism evidence="1 2">
    <name type="scientific">Caenimonas aquaedulcis</name>
    <dbReference type="NCBI Taxonomy" id="2793270"/>
    <lineage>
        <taxon>Bacteria</taxon>
        <taxon>Pseudomonadati</taxon>
        <taxon>Pseudomonadota</taxon>
        <taxon>Betaproteobacteria</taxon>
        <taxon>Burkholderiales</taxon>
        <taxon>Comamonadaceae</taxon>
        <taxon>Caenimonas</taxon>
    </lineage>
</organism>
<evidence type="ECO:0008006" key="3">
    <source>
        <dbReference type="Google" id="ProtNLM"/>
    </source>
</evidence>
<reference evidence="1" key="1">
    <citation type="submission" date="2020-11" db="EMBL/GenBank/DDBJ databases">
        <title>Bacterial whole genome sequence for Caenimonas sp. DR4.4.</title>
        <authorList>
            <person name="Le V."/>
            <person name="Ko S.-R."/>
            <person name="Ahn C.-Y."/>
            <person name="Oh H.-M."/>
        </authorList>
    </citation>
    <scope>NUCLEOTIDE SEQUENCE</scope>
    <source>
        <strain evidence="1">DR4.4</strain>
    </source>
</reference>
<sequence>MTATNALSRNPRRYAWVLWLALLVPMAQLAAAVHVQSHWSKDAASSLEHKATPADACGQCVAVASIAAGGVVTAAAIATLAPAHFALLSWAVAPVLSADPFAGYRSRAPPAAAH</sequence>
<evidence type="ECO:0000313" key="1">
    <source>
        <dbReference type="EMBL" id="MBG9389220.1"/>
    </source>
</evidence>
<dbReference type="RefSeq" id="WP_196987029.1">
    <property type="nucleotide sequence ID" value="NZ_JADWYS010000001.1"/>
</dbReference>
<protein>
    <recommendedName>
        <fullName evidence="3">DUF2946 domain-containing protein</fullName>
    </recommendedName>
</protein>
<comment type="caution">
    <text evidence="1">The sequence shown here is derived from an EMBL/GenBank/DDBJ whole genome shotgun (WGS) entry which is preliminary data.</text>
</comment>
<gene>
    <name evidence="1" type="ORF">I5803_14385</name>
</gene>
<proteinExistence type="predicted"/>
<accession>A0A931H6C6</accession>
<keyword evidence="2" id="KW-1185">Reference proteome</keyword>
<dbReference type="Proteomes" id="UP000651050">
    <property type="component" value="Unassembled WGS sequence"/>
</dbReference>
<dbReference type="AlphaFoldDB" id="A0A931H6C6"/>
<dbReference type="EMBL" id="JADWYS010000001">
    <property type="protein sequence ID" value="MBG9389220.1"/>
    <property type="molecule type" value="Genomic_DNA"/>
</dbReference>
<evidence type="ECO:0000313" key="2">
    <source>
        <dbReference type="Proteomes" id="UP000651050"/>
    </source>
</evidence>
<name>A0A931H6C6_9BURK</name>